<keyword evidence="3" id="KW-1185">Reference proteome</keyword>
<evidence type="ECO:0000256" key="1">
    <source>
        <dbReference type="SAM" id="MobiDB-lite"/>
    </source>
</evidence>
<protein>
    <submittedName>
        <fullName evidence="2">Uncharacterized protein</fullName>
    </submittedName>
</protein>
<comment type="caution">
    <text evidence="2">The sequence shown here is derived from an EMBL/GenBank/DDBJ whole genome shotgun (WGS) entry which is preliminary data.</text>
</comment>
<accession>A0ABQ6Z5V1</accession>
<gene>
    <name evidence="2" type="ORF">CSC65_10785</name>
</gene>
<evidence type="ECO:0000313" key="2">
    <source>
        <dbReference type="EMBL" id="KAF1693765.1"/>
    </source>
</evidence>
<dbReference type="EMBL" id="PDWN01000010">
    <property type="protein sequence ID" value="KAF1693765.1"/>
    <property type="molecule type" value="Genomic_DNA"/>
</dbReference>
<name>A0ABQ6Z5V1_9GAMM</name>
<sequence length="124" mass="12499">MAMLLAWNLLGPAEDGAQARIAVRNAAGLIAIGVQPGDGAPPESLHHPAERKKPRQFELAVASPLDATLSAPSSSAGIAWTSGSDAPVADIVSAVCIADTEQLPPASADAGRLRLHPGQAPPSA</sequence>
<reference evidence="2 3" key="1">
    <citation type="submission" date="2017-10" db="EMBL/GenBank/DDBJ databases">
        <title>Whole genome sequencing of members of genus Pseudoxanthomonas.</title>
        <authorList>
            <person name="Kumar S."/>
            <person name="Bansal K."/>
            <person name="Kaur A."/>
            <person name="Patil P."/>
            <person name="Sharma S."/>
            <person name="Patil P.B."/>
        </authorList>
    </citation>
    <scope>NUCLEOTIDE SEQUENCE [LARGE SCALE GENOMIC DNA]</scope>
    <source>
        <strain evidence="2 3">DSM 17801</strain>
    </source>
</reference>
<evidence type="ECO:0000313" key="3">
    <source>
        <dbReference type="Proteomes" id="UP000788419"/>
    </source>
</evidence>
<proteinExistence type="predicted"/>
<organism evidence="2 3">
    <name type="scientific">Pseudoxanthomonas daejeonensis</name>
    <dbReference type="NCBI Taxonomy" id="266062"/>
    <lineage>
        <taxon>Bacteria</taxon>
        <taxon>Pseudomonadati</taxon>
        <taxon>Pseudomonadota</taxon>
        <taxon>Gammaproteobacteria</taxon>
        <taxon>Lysobacterales</taxon>
        <taxon>Lysobacteraceae</taxon>
        <taxon>Pseudoxanthomonas</taxon>
    </lineage>
</organism>
<feature type="region of interest" description="Disordered" evidence="1">
    <location>
        <begin position="34"/>
        <end position="56"/>
    </location>
</feature>
<dbReference type="Proteomes" id="UP000788419">
    <property type="component" value="Unassembled WGS sequence"/>
</dbReference>